<keyword evidence="2" id="KW-0418">Kinase</keyword>
<dbReference type="Pfam" id="PF13290">
    <property type="entry name" value="CHB_HEX_C_1"/>
    <property type="match status" value="1"/>
</dbReference>
<keyword evidence="2" id="KW-0808">Transferase</keyword>
<evidence type="ECO:0000259" key="1">
    <source>
        <dbReference type="PROSITE" id="PS51841"/>
    </source>
</evidence>
<dbReference type="PROSITE" id="PS51841">
    <property type="entry name" value="LTD"/>
    <property type="match status" value="1"/>
</dbReference>
<gene>
    <name evidence="2" type="ORF">IAD28_06865</name>
</gene>
<accession>A0A9D1NSP2</accession>
<reference evidence="2" key="2">
    <citation type="journal article" date="2021" name="PeerJ">
        <title>Extensive microbial diversity within the chicken gut microbiome revealed by metagenomics and culture.</title>
        <authorList>
            <person name="Gilroy R."/>
            <person name="Ravi A."/>
            <person name="Getino M."/>
            <person name="Pursley I."/>
            <person name="Horton D.L."/>
            <person name="Alikhan N.F."/>
            <person name="Baker D."/>
            <person name="Gharbi K."/>
            <person name="Hall N."/>
            <person name="Watson M."/>
            <person name="Adriaenssens E.M."/>
            <person name="Foster-Nyarko E."/>
            <person name="Jarju S."/>
            <person name="Secka A."/>
            <person name="Antonio M."/>
            <person name="Oren A."/>
            <person name="Chaudhuri R.R."/>
            <person name="La Ragione R."/>
            <person name="Hildebrand F."/>
            <person name="Pallen M.J."/>
        </authorList>
    </citation>
    <scope>NUCLEOTIDE SEQUENCE</scope>
    <source>
        <strain evidence="2">1370</strain>
    </source>
</reference>
<dbReference type="Pfam" id="PF08757">
    <property type="entry name" value="CotH"/>
    <property type="match status" value="1"/>
</dbReference>
<evidence type="ECO:0000313" key="3">
    <source>
        <dbReference type="Proteomes" id="UP000823960"/>
    </source>
</evidence>
<name>A0A9D1NSP2_9FIRM</name>
<dbReference type="InterPro" id="IPR014867">
    <property type="entry name" value="Spore_coat_CotH_CotH2/3/7"/>
</dbReference>
<dbReference type="InterPro" id="IPR001322">
    <property type="entry name" value="Lamin_tail_dom"/>
</dbReference>
<dbReference type="InterPro" id="IPR036415">
    <property type="entry name" value="Lamin_tail_dom_sf"/>
</dbReference>
<organism evidence="2 3">
    <name type="scientific">Candidatus Faeciplasma avium</name>
    <dbReference type="NCBI Taxonomy" id="2840798"/>
    <lineage>
        <taxon>Bacteria</taxon>
        <taxon>Bacillati</taxon>
        <taxon>Bacillota</taxon>
        <taxon>Clostridia</taxon>
        <taxon>Eubacteriales</taxon>
        <taxon>Oscillospiraceae</taxon>
        <taxon>Oscillospiraceae incertae sedis</taxon>
        <taxon>Candidatus Faeciplasma</taxon>
    </lineage>
</organism>
<feature type="domain" description="LTD" evidence="1">
    <location>
        <begin position="676"/>
        <end position="789"/>
    </location>
</feature>
<dbReference type="Proteomes" id="UP000823960">
    <property type="component" value="Unassembled WGS sequence"/>
</dbReference>
<proteinExistence type="predicted"/>
<dbReference type="EMBL" id="DVOL01000098">
    <property type="protein sequence ID" value="HIV11394.1"/>
    <property type="molecule type" value="Genomic_DNA"/>
</dbReference>
<dbReference type="SUPFAM" id="SSF74853">
    <property type="entry name" value="Lamin A/C globular tail domain"/>
    <property type="match status" value="1"/>
</dbReference>
<evidence type="ECO:0000313" key="2">
    <source>
        <dbReference type="EMBL" id="HIV11394.1"/>
    </source>
</evidence>
<dbReference type="AlphaFoldDB" id="A0A9D1NSP2"/>
<comment type="caution">
    <text evidence="2">The sequence shown here is derived from an EMBL/GenBank/DDBJ whole genome shotgun (WGS) entry which is preliminary data.</text>
</comment>
<sequence>MKPSAKTKIITAIAVLGVFLVTVVATLLAERWVTFNPTPVVESGTAVGEEEEAEPLPIGSTKDSPVRFSLEPGFYSSSQRLYLSAADAVRIKYTKDGSDPSREGAPYSDGISLKLDDEVSAKIYTISACAEYADGSFSETVTRSFIVGANIWERFDCMVFSITCDPEYLYNYEDGIFILGKMRDDYLATNPTKEIQPTDPANWNQRGMAGERPAYVEVYEYDGTCVISQSCGMRIFGGWSRANNQKNLRLYARSEYDQENNRFRYEFFPDAQDSNGDILKSAKKLALRACANDNGALFARDDTMSYLAMSTCVDSKHSRPAAVFLNGEYYGFAWLQEVFSEDWLDHTYNVEDGVWDILKGCEYMIRDDADNDIDEARQDWVEMQALAYTDLTDDENFSKLESQLDIDNFITYHALNSYIGNGDWPNNNYKVYRYVSGDGSASSAQDRLDGRWRYLLFDTDFSLGLYGTDFLEKHICRLFDEEFFGRFPEDWDLDVHDDGEKYWRSDLLISMCKRPEIRDKFALAVLDMMNWHYSPERTCEMLETMHTLRLHELVEAGNAGTASVWSVERELETAKNWITKRPYSAKLQLTQIFPEAYSENELFTIYAEATDNAVIKISSCEISEDEEHIFAGEYFNAITVPLDCDVAEGWTFEYWTVNGERIYDKSTELSFSKYGERVNVYLTLSCDDAGLDIGEVCYKGSNDYIVLHNYSDEPISTSGMTLSDGEDKEAFQIPAATIEPGRSLKLICKNYSRQDAIGSVECPFALKEGEVLTLCDSSGEVLSRLLLRDAADGTALKYNPYTDRYEAYTPYPKTRILEAELPSWGDWGWGGWG</sequence>
<dbReference type="InterPro" id="IPR059177">
    <property type="entry name" value="GH29D-like_dom"/>
</dbReference>
<dbReference type="Gene3D" id="2.60.40.1260">
    <property type="entry name" value="Lamin Tail domain"/>
    <property type="match status" value="1"/>
</dbReference>
<reference evidence="2" key="1">
    <citation type="submission" date="2020-10" db="EMBL/GenBank/DDBJ databases">
        <authorList>
            <person name="Gilroy R."/>
        </authorList>
    </citation>
    <scope>NUCLEOTIDE SEQUENCE</scope>
    <source>
        <strain evidence="2">1370</strain>
    </source>
</reference>
<protein>
    <submittedName>
        <fullName evidence="2">CotH kinase family protein</fullName>
    </submittedName>
</protein>
<dbReference type="GO" id="GO:0016301">
    <property type="term" value="F:kinase activity"/>
    <property type="evidence" value="ECO:0007669"/>
    <property type="project" value="UniProtKB-KW"/>
</dbReference>